<dbReference type="EMBL" id="GECZ01015506">
    <property type="protein sequence ID" value="JAS54263.1"/>
    <property type="molecule type" value="Transcribed_RNA"/>
</dbReference>
<evidence type="ECO:0000313" key="1">
    <source>
        <dbReference type="EMBL" id="JAS54263.1"/>
    </source>
</evidence>
<name>A0A1B6FW41_9HEMI</name>
<reference evidence="1" key="1">
    <citation type="submission" date="2015-11" db="EMBL/GenBank/DDBJ databases">
        <title>De novo transcriptome assembly of four potential Pierce s Disease insect vectors from Arizona vineyards.</title>
        <authorList>
            <person name="Tassone E.E."/>
        </authorList>
    </citation>
    <scope>NUCLEOTIDE SEQUENCE</scope>
</reference>
<protein>
    <submittedName>
        <fullName evidence="1">Uncharacterized protein</fullName>
    </submittedName>
</protein>
<sequence length="99" mass="11151">PLALPPSLHEPCAGPPALSSPLLPLPPYFPTLYSLVTSLHEHCQAIIVLYRLRETHPDSEEVLNSSIQQLCEWKVRSVAKYLQQLVDMPQFSVELVLSY</sequence>
<accession>A0A1B6FW41</accession>
<organism evidence="1">
    <name type="scientific">Cuerna arida</name>
    <dbReference type="NCBI Taxonomy" id="1464854"/>
    <lineage>
        <taxon>Eukaryota</taxon>
        <taxon>Metazoa</taxon>
        <taxon>Ecdysozoa</taxon>
        <taxon>Arthropoda</taxon>
        <taxon>Hexapoda</taxon>
        <taxon>Insecta</taxon>
        <taxon>Pterygota</taxon>
        <taxon>Neoptera</taxon>
        <taxon>Paraneoptera</taxon>
        <taxon>Hemiptera</taxon>
        <taxon>Auchenorrhyncha</taxon>
        <taxon>Membracoidea</taxon>
        <taxon>Cicadellidae</taxon>
        <taxon>Cicadellinae</taxon>
        <taxon>Proconiini</taxon>
        <taxon>Cuerna</taxon>
    </lineage>
</organism>
<gene>
    <name evidence="1" type="ORF">g.47211</name>
</gene>
<dbReference type="AlphaFoldDB" id="A0A1B6FW41"/>
<feature type="non-terminal residue" evidence="1">
    <location>
        <position position="1"/>
    </location>
</feature>
<feature type="non-terminal residue" evidence="1">
    <location>
        <position position="99"/>
    </location>
</feature>
<proteinExistence type="predicted"/>